<keyword evidence="1" id="KW-0812">Transmembrane</keyword>
<evidence type="ECO:0000256" key="1">
    <source>
        <dbReference type="SAM" id="Phobius"/>
    </source>
</evidence>
<sequence>MVYILFMVFLSVVVPGLINVVTLIVGVILVRFIHGLFLRTVTGVITMVIIHYFIAWSFSENSKAATLFSTLCPVDVVRQAVSIIVPFSCIWLVDLAATSYIEAHST</sequence>
<proteinExistence type="predicted"/>
<keyword evidence="1" id="KW-1133">Transmembrane helix</keyword>
<protein>
    <submittedName>
        <fullName evidence="2">Uncharacterized protein</fullName>
    </submittedName>
</protein>
<accession>A0A5N6UZJ4</accession>
<dbReference type="EMBL" id="ML738611">
    <property type="protein sequence ID" value="KAE8164125.1"/>
    <property type="molecule type" value="Genomic_DNA"/>
</dbReference>
<name>A0A5N6UZJ4_ASPTM</name>
<dbReference type="Proteomes" id="UP000326950">
    <property type="component" value="Unassembled WGS sequence"/>
</dbReference>
<evidence type="ECO:0000313" key="2">
    <source>
        <dbReference type="EMBL" id="KAE8164125.1"/>
    </source>
</evidence>
<feature type="transmembrane region" description="Helical" evidence="1">
    <location>
        <begin position="79"/>
        <end position="101"/>
    </location>
</feature>
<keyword evidence="1" id="KW-0472">Membrane</keyword>
<organism evidence="2 3">
    <name type="scientific">Aspergillus tamarii</name>
    <dbReference type="NCBI Taxonomy" id="41984"/>
    <lineage>
        <taxon>Eukaryota</taxon>
        <taxon>Fungi</taxon>
        <taxon>Dikarya</taxon>
        <taxon>Ascomycota</taxon>
        <taxon>Pezizomycotina</taxon>
        <taxon>Eurotiomycetes</taxon>
        <taxon>Eurotiomycetidae</taxon>
        <taxon>Eurotiales</taxon>
        <taxon>Aspergillaceae</taxon>
        <taxon>Aspergillus</taxon>
        <taxon>Aspergillus subgen. Circumdati</taxon>
    </lineage>
</organism>
<feature type="transmembrane region" description="Helical" evidence="1">
    <location>
        <begin position="36"/>
        <end position="59"/>
    </location>
</feature>
<keyword evidence="3" id="KW-1185">Reference proteome</keyword>
<dbReference type="AlphaFoldDB" id="A0A5N6UZJ4"/>
<evidence type="ECO:0000313" key="3">
    <source>
        <dbReference type="Proteomes" id="UP000326950"/>
    </source>
</evidence>
<feature type="transmembrane region" description="Helical" evidence="1">
    <location>
        <begin position="6"/>
        <end position="29"/>
    </location>
</feature>
<gene>
    <name evidence="2" type="ORF">BDV40DRAFT_261335</name>
</gene>
<reference evidence="2 3" key="1">
    <citation type="submission" date="2019-04" db="EMBL/GenBank/DDBJ databases">
        <title>Friends and foes A comparative genomics study of 23 Aspergillus species from section Flavi.</title>
        <authorList>
            <consortium name="DOE Joint Genome Institute"/>
            <person name="Kjaerbolling I."/>
            <person name="Vesth T."/>
            <person name="Frisvad J.C."/>
            <person name="Nybo J.L."/>
            <person name="Theobald S."/>
            <person name="Kildgaard S."/>
            <person name="Isbrandt T."/>
            <person name="Kuo A."/>
            <person name="Sato A."/>
            <person name="Lyhne E.K."/>
            <person name="Kogle M.E."/>
            <person name="Wiebenga A."/>
            <person name="Kun R.S."/>
            <person name="Lubbers R.J."/>
            <person name="Makela M.R."/>
            <person name="Barry K."/>
            <person name="Chovatia M."/>
            <person name="Clum A."/>
            <person name="Daum C."/>
            <person name="Haridas S."/>
            <person name="He G."/>
            <person name="LaButti K."/>
            <person name="Lipzen A."/>
            <person name="Mondo S."/>
            <person name="Riley R."/>
            <person name="Salamov A."/>
            <person name="Simmons B.A."/>
            <person name="Magnuson J.K."/>
            <person name="Henrissat B."/>
            <person name="Mortensen U.H."/>
            <person name="Larsen T.O."/>
            <person name="Devries R.P."/>
            <person name="Grigoriev I.V."/>
            <person name="Machida M."/>
            <person name="Baker S.E."/>
            <person name="Andersen M.R."/>
        </authorList>
    </citation>
    <scope>NUCLEOTIDE SEQUENCE [LARGE SCALE GENOMIC DNA]</scope>
    <source>
        <strain evidence="2 3">CBS 117626</strain>
    </source>
</reference>